<evidence type="ECO:0000313" key="1">
    <source>
        <dbReference type="EMBL" id="MBK3518949.1"/>
    </source>
</evidence>
<dbReference type="EMBL" id="JAENRR010000047">
    <property type="protein sequence ID" value="MBK3518949.1"/>
    <property type="molecule type" value="Genomic_DNA"/>
</dbReference>
<comment type="caution">
    <text evidence="1">The sequence shown here is derived from an EMBL/GenBank/DDBJ whole genome shotgun (WGS) entry which is preliminary data.</text>
</comment>
<proteinExistence type="predicted"/>
<dbReference type="RefSeq" id="WP_200466170.1">
    <property type="nucleotide sequence ID" value="NZ_JAENRR010000047.1"/>
</dbReference>
<organism evidence="1 2">
    <name type="scientific">Carboxylicivirga marina</name>
    <dbReference type="NCBI Taxonomy" id="2800988"/>
    <lineage>
        <taxon>Bacteria</taxon>
        <taxon>Pseudomonadati</taxon>
        <taxon>Bacteroidota</taxon>
        <taxon>Bacteroidia</taxon>
        <taxon>Marinilabiliales</taxon>
        <taxon>Marinilabiliaceae</taxon>
        <taxon>Carboxylicivirga</taxon>
    </lineage>
</organism>
<name>A0ABS1HMP2_9BACT</name>
<gene>
    <name evidence="1" type="ORF">JIV24_16500</name>
</gene>
<keyword evidence="2" id="KW-1185">Reference proteome</keyword>
<dbReference type="SUPFAM" id="SSF56935">
    <property type="entry name" value="Porins"/>
    <property type="match status" value="1"/>
</dbReference>
<sequence>MLRKISLIFLVCSPFYMIGQERLLKVTSKDSLMGEPRIAAWFGANMKMNGYYNIKGGLQDYDTFNLGNVDVNGDDDRQNLGVDLHQTQIRLDAAYIHPELGKIRAHVEWDFWGGNGQMRLRKAYVKTNHWQFGQDWENFGNQNVWPNVLDFDGPPSGVWARLPFVKYFNNLRNEHWKYELALQAPIVNYDEYLNVTPTIQETYQNLPEAVAALSYWDKWGHVRLSTIVRGINYLEDQEEKRTVGYGASVSGMIGAFGRSNFQFQYAAGMGIAAYLVSHGGSGFDAYPSNNTFKTTPTHGGWMSYEYYLSKKVHFNGVIGFTNFRMNDVTEFETTDDVGNSITVSDGNAQIMHDYFLVNVLWDPYPNFTLGVEFDYGTKSVETDGVADGVPFANDNSRNASRVSFGFMYNF</sequence>
<evidence type="ECO:0008006" key="3">
    <source>
        <dbReference type="Google" id="ProtNLM"/>
    </source>
</evidence>
<reference evidence="1 2" key="1">
    <citation type="submission" date="2021-01" db="EMBL/GenBank/DDBJ databases">
        <title>Carboxyliciviraga sp.nov., isolated from coastal sediments.</title>
        <authorList>
            <person name="Lu D."/>
            <person name="Zhang T."/>
        </authorList>
    </citation>
    <scope>NUCLEOTIDE SEQUENCE [LARGE SCALE GENOMIC DNA]</scope>
    <source>
        <strain evidence="1 2">N1Y132</strain>
    </source>
</reference>
<protein>
    <recommendedName>
        <fullName evidence="3">Porin</fullName>
    </recommendedName>
</protein>
<evidence type="ECO:0000313" key="2">
    <source>
        <dbReference type="Proteomes" id="UP000605676"/>
    </source>
</evidence>
<dbReference type="Proteomes" id="UP000605676">
    <property type="component" value="Unassembled WGS sequence"/>
</dbReference>
<accession>A0ABS1HMP2</accession>